<dbReference type="EMBL" id="JMCB01000026">
    <property type="protein sequence ID" value="KFE60979.1"/>
    <property type="molecule type" value="Genomic_DNA"/>
</dbReference>
<protein>
    <submittedName>
        <fullName evidence="1">Uncharacterized protein</fullName>
    </submittedName>
</protein>
<proteinExistence type="predicted"/>
<dbReference type="OrthoDB" id="5384569at2"/>
<evidence type="ECO:0000313" key="1">
    <source>
        <dbReference type="EMBL" id="KFE60979.1"/>
    </source>
</evidence>
<dbReference type="AlphaFoldDB" id="A0A085VZW6"/>
<evidence type="ECO:0000313" key="2">
    <source>
        <dbReference type="Proteomes" id="UP000028725"/>
    </source>
</evidence>
<organism evidence="1 2">
    <name type="scientific">Hyalangium minutum</name>
    <dbReference type="NCBI Taxonomy" id="394096"/>
    <lineage>
        <taxon>Bacteria</taxon>
        <taxon>Pseudomonadati</taxon>
        <taxon>Myxococcota</taxon>
        <taxon>Myxococcia</taxon>
        <taxon>Myxococcales</taxon>
        <taxon>Cystobacterineae</taxon>
        <taxon>Archangiaceae</taxon>
        <taxon>Hyalangium</taxon>
    </lineage>
</organism>
<gene>
    <name evidence="1" type="ORF">DB31_4603</name>
</gene>
<dbReference type="Proteomes" id="UP000028725">
    <property type="component" value="Unassembled WGS sequence"/>
</dbReference>
<comment type="caution">
    <text evidence="1">The sequence shown here is derived from an EMBL/GenBank/DDBJ whole genome shotgun (WGS) entry which is preliminary data.</text>
</comment>
<sequence length="133" mass="15165">MLVRRLLSKNYPPEGSHPKHVGLEEFLYYEAFKALRLPLLPYRRNFSSPEDPGADGRYRSDIVSALAEEKGFKRIPPAEHCALYERGDAGLLLYRHPTKPTFSFSLGCEDPAEMERLVREFEARTGLKGVVVK</sequence>
<keyword evidence="2" id="KW-1185">Reference proteome</keyword>
<accession>A0A085VZW6</accession>
<reference evidence="1 2" key="1">
    <citation type="submission" date="2014-04" db="EMBL/GenBank/DDBJ databases">
        <title>Genome assembly of Hyalangium minutum DSM 14724.</title>
        <authorList>
            <person name="Sharma G."/>
            <person name="Subramanian S."/>
        </authorList>
    </citation>
    <scope>NUCLEOTIDE SEQUENCE [LARGE SCALE GENOMIC DNA]</scope>
    <source>
        <strain evidence="1 2">DSM 14724</strain>
    </source>
</reference>
<name>A0A085VZW6_9BACT</name>